<feature type="transmembrane region" description="Helical" evidence="12">
    <location>
        <begin position="56"/>
        <end position="75"/>
    </location>
</feature>
<dbReference type="OrthoDB" id="6329847at2759"/>
<evidence type="ECO:0000256" key="6">
    <source>
        <dbReference type="ARBA" id="ARBA00022792"/>
    </source>
</evidence>
<keyword evidence="7 11" id="KW-0249">Electron transport</keyword>
<evidence type="ECO:0000256" key="9">
    <source>
        <dbReference type="ARBA" id="ARBA00023128"/>
    </source>
</evidence>
<evidence type="ECO:0000256" key="12">
    <source>
        <dbReference type="SAM" id="Phobius"/>
    </source>
</evidence>
<dbReference type="PANTHER" id="PTHR13099:SF0">
    <property type="entry name" value="NADH DEHYDROGENASE [UBIQUINONE] 1 SUBUNIT C2-RELATED"/>
    <property type="match status" value="1"/>
</dbReference>
<keyword evidence="8 12" id="KW-1133">Transmembrane helix</keyword>
<keyword evidence="6 11" id="KW-0999">Mitochondrion inner membrane</keyword>
<evidence type="ECO:0000256" key="5">
    <source>
        <dbReference type="ARBA" id="ARBA00022692"/>
    </source>
</evidence>
<dbReference type="GO" id="GO:0005743">
    <property type="term" value="C:mitochondrial inner membrane"/>
    <property type="evidence" value="ECO:0007669"/>
    <property type="project" value="UniProtKB-SubCell"/>
</dbReference>
<evidence type="ECO:0000256" key="2">
    <source>
        <dbReference type="ARBA" id="ARBA00008674"/>
    </source>
</evidence>
<evidence type="ECO:0000313" key="14">
    <source>
        <dbReference type="Proteomes" id="UP000639338"/>
    </source>
</evidence>
<evidence type="ECO:0000256" key="4">
    <source>
        <dbReference type="ARBA" id="ARBA00022660"/>
    </source>
</evidence>
<comment type="similarity">
    <text evidence="2 11">Belongs to the complex I NDUFC2 subunit family.</text>
</comment>
<keyword evidence="4 11" id="KW-0679">Respiratory chain</keyword>
<dbReference type="GO" id="GO:0006120">
    <property type="term" value="P:mitochondrial electron transport, NADH to ubiquinone"/>
    <property type="evidence" value="ECO:0007669"/>
    <property type="project" value="InterPro"/>
</dbReference>
<keyword evidence="5 12" id="KW-0812">Transmembrane</keyword>
<evidence type="ECO:0000256" key="11">
    <source>
        <dbReference type="PIRNR" id="PIRNR017834"/>
    </source>
</evidence>
<keyword evidence="9 11" id="KW-0496">Mitochondrion</keyword>
<comment type="function">
    <text evidence="11">Accessory subunit of the mitochondrial membrane respiratory chain NADH dehydrogenase (Complex I), that is believed not to be involved in catalysis. Complex I functions in the transfer of electrons from NADH to the respiratory chain. The immediate electron acceptor for the enzyme is believed to be ubiquinone.</text>
</comment>
<dbReference type="PIRSF" id="PIRSF017834">
    <property type="entry name" value="NADH-UbQ_OxRdtase_b14.5b"/>
    <property type="match status" value="1"/>
</dbReference>
<dbReference type="AlphaFoldDB" id="A0A834Y2D6"/>
<dbReference type="PANTHER" id="PTHR13099">
    <property type="entry name" value="NADH-UBIQUINONE OXIDOREDUCTASE SUBUNIT B14.5B"/>
    <property type="match status" value="1"/>
</dbReference>
<keyword evidence="3 11" id="KW-0813">Transport</keyword>
<dbReference type="InterPro" id="IPR009423">
    <property type="entry name" value="NDUC2"/>
</dbReference>
<gene>
    <name evidence="13" type="ORF">HCN44_001989</name>
</gene>
<evidence type="ECO:0000256" key="8">
    <source>
        <dbReference type="ARBA" id="ARBA00022989"/>
    </source>
</evidence>
<keyword evidence="10 11" id="KW-0472">Membrane</keyword>
<name>A0A834Y2D6_APHGI</name>
<organism evidence="13 14">
    <name type="scientific">Aphidius gifuensis</name>
    <name type="common">Parasitoid wasp</name>
    <dbReference type="NCBI Taxonomy" id="684658"/>
    <lineage>
        <taxon>Eukaryota</taxon>
        <taxon>Metazoa</taxon>
        <taxon>Ecdysozoa</taxon>
        <taxon>Arthropoda</taxon>
        <taxon>Hexapoda</taxon>
        <taxon>Insecta</taxon>
        <taxon>Pterygota</taxon>
        <taxon>Neoptera</taxon>
        <taxon>Endopterygota</taxon>
        <taxon>Hymenoptera</taxon>
        <taxon>Apocrita</taxon>
        <taxon>Ichneumonoidea</taxon>
        <taxon>Braconidae</taxon>
        <taxon>Aphidiinae</taxon>
        <taxon>Aphidius</taxon>
    </lineage>
</organism>
<dbReference type="Proteomes" id="UP000639338">
    <property type="component" value="Unassembled WGS sequence"/>
</dbReference>
<feature type="transmembrane region" description="Helical" evidence="12">
    <location>
        <begin position="32"/>
        <end position="50"/>
    </location>
</feature>
<dbReference type="EMBL" id="JACMRX010000001">
    <property type="protein sequence ID" value="KAF7996357.1"/>
    <property type="molecule type" value="Genomic_DNA"/>
</dbReference>
<comment type="caution">
    <text evidence="13">The sequence shown here is derived from an EMBL/GenBank/DDBJ whole genome shotgun (WGS) entry which is preliminary data.</text>
</comment>
<accession>A0A834Y2D6</accession>
<evidence type="ECO:0000256" key="3">
    <source>
        <dbReference type="ARBA" id="ARBA00022448"/>
    </source>
</evidence>
<proteinExistence type="inferred from homology"/>
<keyword evidence="14" id="KW-1185">Reference proteome</keyword>
<comment type="subcellular location">
    <subcellularLocation>
        <location evidence="1">Mitochondrion inner membrane</location>
        <topology evidence="1">Single-pass membrane protein</topology>
        <orientation evidence="1">Matrix side</orientation>
    </subcellularLocation>
</comment>
<evidence type="ECO:0000256" key="7">
    <source>
        <dbReference type="ARBA" id="ARBA00022982"/>
    </source>
</evidence>
<evidence type="ECO:0000313" key="13">
    <source>
        <dbReference type="EMBL" id="KAF7996357.1"/>
    </source>
</evidence>
<reference evidence="13 14" key="1">
    <citation type="submission" date="2020-08" db="EMBL/GenBank/DDBJ databases">
        <title>Aphidius gifuensis genome sequencing and assembly.</title>
        <authorList>
            <person name="Du Z."/>
        </authorList>
    </citation>
    <scope>NUCLEOTIDE SEQUENCE [LARGE SCALE GENOMIC DNA]</scope>
    <source>
        <strain evidence="13">YNYX2018</strain>
        <tissue evidence="13">Adults</tissue>
    </source>
</reference>
<dbReference type="Pfam" id="PF06374">
    <property type="entry name" value="NDUF_C2"/>
    <property type="match status" value="1"/>
</dbReference>
<protein>
    <recommendedName>
        <fullName evidence="11">NADH dehydrogenase [ubiquinone] 1 subunit C2</fullName>
    </recommendedName>
</protein>
<evidence type="ECO:0000256" key="1">
    <source>
        <dbReference type="ARBA" id="ARBA00004298"/>
    </source>
</evidence>
<sequence length="120" mass="13796">MTEQEHDISWALKLLEREGSYKENIVAKYSSHALFGAIGLCAPIVANLIYRRPIWAGIHLHVLMGAGGIGVGELLQRRENYVLAKRDAILRDYITRHPEDFPPPKRETYNDVFLEWVPIR</sequence>
<evidence type="ECO:0000256" key="10">
    <source>
        <dbReference type="ARBA" id="ARBA00023136"/>
    </source>
</evidence>